<keyword evidence="10" id="KW-0325">Glycoprotein</keyword>
<dbReference type="PANTHER" id="PTHR31683:SF181">
    <property type="entry name" value="PECTATE LYASE 6-RELATED"/>
    <property type="match status" value="1"/>
</dbReference>
<accession>A0ABU6VR72</accession>
<reference evidence="14 15" key="1">
    <citation type="journal article" date="2023" name="Plants (Basel)">
        <title>Bridging the Gap: Combining Genomics and Transcriptomics Approaches to Understand Stylosanthes scabra, an Orphan Legume from the Brazilian Caatinga.</title>
        <authorList>
            <person name="Ferreira-Neto J.R.C."/>
            <person name="da Silva M.D."/>
            <person name="Binneck E."/>
            <person name="de Melo N.F."/>
            <person name="da Silva R.H."/>
            <person name="de Melo A.L.T.M."/>
            <person name="Pandolfi V."/>
            <person name="Bustamante F.O."/>
            <person name="Brasileiro-Vidal A.C."/>
            <person name="Benko-Iseppon A.M."/>
        </authorList>
    </citation>
    <scope>NUCLEOTIDE SEQUENCE [LARGE SCALE GENOMIC DNA]</scope>
    <source>
        <tissue evidence="14">Leaves</tissue>
    </source>
</reference>
<dbReference type="PRINTS" id="PR00807">
    <property type="entry name" value="AMBALLERGEN"/>
</dbReference>
<evidence type="ECO:0000256" key="11">
    <source>
        <dbReference type="ARBA" id="ARBA00023239"/>
    </source>
</evidence>
<keyword evidence="9 12" id="KW-0106">Calcium</keyword>
<dbReference type="Pfam" id="PF04431">
    <property type="entry name" value="Pec_lyase_N"/>
    <property type="match status" value="1"/>
</dbReference>
<dbReference type="PANTHER" id="PTHR31683">
    <property type="entry name" value="PECTATE LYASE 18-RELATED"/>
    <property type="match status" value="1"/>
</dbReference>
<dbReference type="InterPro" id="IPR012334">
    <property type="entry name" value="Pectin_lyas_fold"/>
</dbReference>
<evidence type="ECO:0000256" key="5">
    <source>
        <dbReference type="ARBA" id="ARBA00012272"/>
    </source>
</evidence>
<dbReference type="InterPro" id="IPR002022">
    <property type="entry name" value="Pec_lyase"/>
</dbReference>
<proteinExistence type="inferred from homology"/>
<dbReference type="InterPro" id="IPR045032">
    <property type="entry name" value="PEL"/>
</dbReference>
<comment type="caution">
    <text evidence="14">The sequence shown here is derived from an EMBL/GenBank/DDBJ whole genome shotgun (WGS) entry which is preliminary data.</text>
</comment>
<dbReference type="SMART" id="SM00656">
    <property type="entry name" value="Amb_all"/>
    <property type="match status" value="1"/>
</dbReference>
<dbReference type="Gene3D" id="2.160.20.10">
    <property type="entry name" value="Single-stranded right-handed beta-helix, Pectin lyase-like"/>
    <property type="match status" value="2"/>
</dbReference>
<evidence type="ECO:0000256" key="2">
    <source>
        <dbReference type="ARBA" id="ARBA00004191"/>
    </source>
</evidence>
<dbReference type="EC" id="4.2.2.2" evidence="5 12"/>
<evidence type="ECO:0000256" key="8">
    <source>
        <dbReference type="ARBA" id="ARBA00022729"/>
    </source>
</evidence>
<evidence type="ECO:0000256" key="6">
    <source>
        <dbReference type="ARBA" id="ARBA00022512"/>
    </source>
</evidence>
<keyword evidence="11 12" id="KW-0456">Lyase</keyword>
<evidence type="ECO:0000256" key="1">
    <source>
        <dbReference type="ARBA" id="ARBA00000695"/>
    </source>
</evidence>
<evidence type="ECO:0000256" key="12">
    <source>
        <dbReference type="RuleBase" id="RU361123"/>
    </source>
</evidence>
<name>A0ABU6VR72_9FABA</name>
<sequence length="357" mass="40491">MPTSQAEFVENATFVKQIVTVDNKYWNERAEIARKLSEEAYFPDPHELAGNFSATIMEDLDGSKQIRRNLNGLKKDGLPCEATNPIDRCWRCDPDWESNRQKLADCVQGFGRKTTGGKGGPIYVVTESTDNDMVNPKPGTIRHAVTRNGPLWIIFDRSMNIRLNEELMVSSNKTIDGRGVDVYFTKGAGITAQYVNNVIIHGIKVMLFGANEQHTIDKVMQITLAFNHFGKRLIQRMPRARYGFVHVVNNDYTHWEMYAIGGSSNPTIISEGNRFVAPDNDNAKEVTKRVTNDDWSHWQWRSMDDEFENGAFFVQSGPEMKTRPFALKDMITPKPSSYVQRLTRNAGSLKCRVGEPC</sequence>
<evidence type="ECO:0000256" key="3">
    <source>
        <dbReference type="ARBA" id="ARBA00005220"/>
    </source>
</evidence>
<dbReference type="SUPFAM" id="SSF51126">
    <property type="entry name" value="Pectin lyase-like"/>
    <property type="match status" value="1"/>
</dbReference>
<evidence type="ECO:0000256" key="9">
    <source>
        <dbReference type="ARBA" id="ARBA00022837"/>
    </source>
</evidence>
<comment type="catalytic activity">
    <reaction evidence="1 12">
        <text>Eliminative cleavage of (1-&gt;4)-alpha-D-galacturonan to give oligosaccharides with 4-deoxy-alpha-D-galact-4-enuronosyl groups at their non-reducing ends.</text>
        <dbReference type="EC" id="4.2.2.2"/>
    </reaction>
</comment>
<gene>
    <name evidence="14" type="ORF">PIB30_079254</name>
</gene>
<dbReference type="InterPro" id="IPR007524">
    <property type="entry name" value="Pec_lyase_N"/>
</dbReference>
<keyword evidence="6" id="KW-0964">Secreted</keyword>
<keyword evidence="6" id="KW-0134">Cell wall</keyword>
<keyword evidence="15" id="KW-1185">Reference proteome</keyword>
<comment type="pathway">
    <text evidence="3 12">Glycan metabolism; pectin degradation; 2-dehydro-3-deoxy-D-gluconate from pectin: step 2/5.</text>
</comment>
<comment type="subcellular location">
    <subcellularLocation>
        <location evidence="2">Secreted</location>
        <location evidence="2">Cell wall</location>
    </subcellularLocation>
</comment>
<dbReference type="InterPro" id="IPR018082">
    <property type="entry name" value="AmbAllergen"/>
</dbReference>
<protein>
    <recommendedName>
        <fullName evidence="5 12">Pectate lyase</fullName>
        <ecNumber evidence="5 12">4.2.2.2</ecNumber>
    </recommendedName>
</protein>
<evidence type="ECO:0000256" key="7">
    <source>
        <dbReference type="ARBA" id="ARBA00022723"/>
    </source>
</evidence>
<dbReference type="EMBL" id="JASCZI010152153">
    <property type="protein sequence ID" value="MED6175529.1"/>
    <property type="molecule type" value="Genomic_DNA"/>
</dbReference>
<evidence type="ECO:0000313" key="14">
    <source>
        <dbReference type="EMBL" id="MED6175529.1"/>
    </source>
</evidence>
<evidence type="ECO:0000313" key="15">
    <source>
        <dbReference type="Proteomes" id="UP001341840"/>
    </source>
</evidence>
<feature type="domain" description="Pectate lyase" evidence="13">
    <location>
        <begin position="158"/>
        <end position="281"/>
    </location>
</feature>
<comment type="cofactor">
    <cofactor evidence="12">
        <name>Ca(2+)</name>
        <dbReference type="ChEBI" id="CHEBI:29108"/>
    </cofactor>
    <text evidence="12">Binds 1 Ca(2+) ion. Required for its activity.</text>
</comment>
<comment type="similarity">
    <text evidence="4 12">Belongs to the polysaccharide lyase 1 family.</text>
</comment>
<dbReference type="Proteomes" id="UP001341840">
    <property type="component" value="Unassembled WGS sequence"/>
</dbReference>
<keyword evidence="8" id="KW-0732">Signal</keyword>
<evidence type="ECO:0000256" key="4">
    <source>
        <dbReference type="ARBA" id="ARBA00010980"/>
    </source>
</evidence>
<organism evidence="14 15">
    <name type="scientific">Stylosanthes scabra</name>
    <dbReference type="NCBI Taxonomy" id="79078"/>
    <lineage>
        <taxon>Eukaryota</taxon>
        <taxon>Viridiplantae</taxon>
        <taxon>Streptophyta</taxon>
        <taxon>Embryophyta</taxon>
        <taxon>Tracheophyta</taxon>
        <taxon>Spermatophyta</taxon>
        <taxon>Magnoliopsida</taxon>
        <taxon>eudicotyledons</taxon>
        <taxon>Gunneridae</taxon>
        <taxon>Pentapetalae</taxon>
        <taxon>rosids</taxon>
        <taxon>fabids</taxon>
        <taxon>Fabales</taxon>
        <taxon>Fabaceae</taxon>
        <taxon>Papilionoideae</taxon>
        <taxon>50 kb inversion clade</taxon>
        <taxon>dalbergioids sensu lato</taxon>
        <taxon>Dalbergieae</taxon>
        <taxon>Pterocarpus clade</taxon>
        <taxon>Stylosanthes</taxon>
    </lineage>
</organism>
<evidence type="ECO:0000256" key="10">
    <source>
        <dbReference type="ARBA" id="ARBA00023180"/>
    </source>
</evidence>
<dbReference type="InterPro" id="IPR011050">
    <property type="entry name" value="Pectin_lyase_fold/virulence"/>
</dbReference>
<evidence type="ECO:0000259" key="13">
    <source>
        <dbReference type="SMART" id="SM00656"/>
    </source>
</evidence>
<dbReference type="Pfam" id="PF00544">
    <property type="entry name" value="Pectate_lyase_4"/>
    <property type="match status" value="1"/>
</dbReference>
<keyword evidence="7 12" id="KW-0479">Metal-binding</keyword>